<dbReference type="EMBL" id="CABWMC010000029">
    <property type="protein sequence ID" value="VXC60693.1"/>
    <property type="molecule type" value="Genomic_DNA"/>
</dbReference>
<dbReference type="CDD" id="cd00093">
    <property type="entry name" value="HTH_XRE"/>
    <property type="match status" value="1"/>
</dbReference>
<dbReference type="RefSeq" id="WP_159146565.1">
    <property type="nucleotide sequence ID" value="NZ_JBEJVV010000013.1"/>
</dbReference>
<name>A0A653ZZ27_BACMY</name>
<dbReference type="InterPro" id="IPR010982">
    <property type="entry name" value="Lambda_DNA-bd_dom_sf"/>
</dbReference>
<dbReference type="GO" id="GO:0003677">
    <property type="term" value="F:DNA binding"/>
    <property type="evidence" value="ECO:0007669"/>
    <property type="project" value="UniProtKB-KW"/>
</dbReference>
<dbReference type="Pfam" id="PF12844">
    <property type="entry name" value="HTH_19"/>
    <property type="match status" value="1"/>
</dbReference>
<dbReference type="InterPro" id="IPR001387">
    <property type="entry name" value="Cro/C1-type_HTH"/>
</dbReference>
<dbReference type="SMART" id="SM00530">
    <property type="entry name" value="HTH_XRE"/>
    <property type="match status" value="1"/>
</dbReference>
<evidence type="ECO:0000259" key="2">
    <source>
        <dbReference type="PROSITE" id="PS50943"/>
    </source>
</evidence>
<keyword evidence="1" id="KW-0238">DNA-binding</keyword>
<reference evidence="3 4" key="1">
    <citation type="submission" date="2019-10" db="EMBL/GenBank/DDBJ databases">
        <authorList>
            <person name="Karimi E."/>
        </authorList>
    </citation>
    <scope>NUCLEOTIDE SEQUENCE [LARGE SCALE GENOMIC DNA]</scope>
    <source>
        <strain evidence="3">Bacillus sp. 71</strain>
    </source>
</reference>
<dbReference type="PANTHER" id="PTHR46558:SF14">
    <property type="entry name" value="HTH-TYPE TRANSCRIPTIONAL REGULATOR ANSR"/>
    <property type="match status" value="1"/>
</dbReference>
<dbReference type="PANTHER" id="PTHR46558">
    <property type="entry name" value="TRACRIPTIONAL REGULATORY PROTEIN-RELATED-RELATED"/>
    <property type="match status" value="1"/>
</dbReference>
<evidence type="ECO:0000313" key="3">
    <source>
        <dbReference type="EMBL" id="VXC60693.1"/>
    </source>
</evidence>
<dbReference type="PROSITE" id="PS50943">
    <property type="entry name" value="HTH_CROC1"/>
    <property type="match status" value="1"/>
</dbReference>
<dbReference type="Gene3D" id="1.10.260.40">
    <property type="entry name" value="lambda repressor-like DNA-binding domains"/>
    <property type="match status" value="1"/>
</dbReference>
<organism evidence="3 4">
    <name type="scientific">Bacillus mycoides</name>
    <dbReference type="NCBI Taxonomy" id="1405"/>
    <lineage>
        <taxon>Bacteria</taxon>
        <taxon>Bacillati</taxon>
        <taxon>Bacillota</taxon>
        <taxon>Bacilli</taxon>
        <taxon>Bacillales</taxon>
        <taxon>Bacillaceae</taxon>
        <taxon>Bacillus</taxon>
        <taxon>Bacillus cereus group</taxon>
    </lineage>
</organism>
<sequence>MFGTRLHTLRKERKLRQEDMAKQLGIARTTYAMYEQGNREPDYNTLIKLATFFEVSIDYLLGTTEIRQITDVQDPELHQWFKDIKNAPPQKREELKRFWEFIVQREEQ</sequence>
<dbReference type="Proteomes" id="UP000437562">
    <property type="component" value="Unassembled WGS sequence"/>
</dbReference>
<gene>
    <name evidence="3" type="ORF">BACI71_40386</name>
</gene>
<dbReference type="SUPFAM" id="SSF47413">
    <property type="entry name" value="lambda repressor-like DNA-binding domains"/>
    <property type="match status" value="1"/>
</dbReference>
<accession>A0A653ZZ27</accession>
<feature type="domain" description="HTH cro/C1-type" evidence="2">
    <location>
        <begin position="6"/>
        <end position="60"/>
    </location>
</feature>
<evidence type="ECO:0000256" key="1">
    <source>
        <dbReference type="ARBA" id="ARBA00023125"/>
    </source>
</evidence>
<protein>
    <submittedName>
        <fullName evidence="3">XRE family transcriptional regulator</fullName>
    </submittedName>
</protein>
<dbReference type="AlphaFoldDB" id="A0A653ZZ27"/>
<proteinExistence type="predicted"/>
<evidence type="ECO:0000313" key="4">
    <source>
        <dbReference type="Proteomes" id="UP000437562"/>
    </source>
</evidence>